<dbReference type="Gene3D" id="3.30.420.10">
    <property type="entry name" value="Ribonuclease H-like superfamily/Ribonuclease H"/>
    <property type="match status" value="1"/>
</dbReference>
<dbReference type="EMBL" id="JARJFB010000060">
    <property type="protein sequence ID" value="MEA0970915.1"/>
    <property type="molecule type" value="Genomic_DNA"/>
</dbReference>
<organism evidence="18 19">
    <name type="scientific">Candidatus Megaera venefica</name>
    <dbReference type="NCBI Taxonomy" id="2055910"/>
    <lineage>
        <taxon>Bacteria</taxon>
        <taxon>Pseudomonadati</taxon>
        <taxon>Pseudomonadota</taxon>
        <taxon>Alphaproteobacteria</taxon>
        <taxon>Rickettsiales</taxon>
        <taxon>Rickettsiaceae</taxon>
        <taxon>Candidatus Megaera</taxon>
    </lineage>
</organism>
<dbReference type="InterPro" id="IPR024567">
    <property type="entry name" value="RNase_HII/HIII_dom"/>
</dbReference>
<accession>A0ABU5NCM5</accession>
<evidence type="ECO:0000256" key="13">
    <source>
        <dbReference type="ARBA" id="ARBA00023211"/>
    </source>
</evidence>
<evidence type="ECO:0000256" key="4">
    <source>
        <dbReference type="ARBA" id="ARBA00004496"/>
    </source>
</evidence>
<evidence type="ECO:0000256" key="16">
    <source>
        <dbReference type="RuleBase" id="RU003515"/>
    </source>
</evidence>
<keyword evidence="9 14" id="KW-0540">Nuclease</keyword>
<dbReference type="PROSITE" id="PS51975">
    <property type="entry name" value="RNASE_H_2"/>
    <property type="match status" value="1"/>
</dbReference>
<dbReference type="NCBIfam" id="NF000595">
    <property type="entry name" value="PRK00015.1-3"/>
    <property type="match status" value="1"/>
</dbReference>
<evidence type="ECO:0000256" key="2">
    <source>
        <dbReference type="ARBA" id="ARBA00001946"/>
    </source>
</evidence>
<keyword evidence="13 14" id="KW-0464">Manganese</keyword>
<proteinExistence type="inferred from homology"/>
<dbReference type="SUPFAM" id="SSF53098">
    <property type="entry name" value="Ribonuclease H-like"/>
    <property type="match status" value="1"/>
</dbReference>
<evidence type="ECO:0000256" key="15">
    <source>
        <dbReference type="PROSITE-ProRule" id="PRU01319"/>
    </source>
</evidence>
<reference evidence="18 19" key="1">
    <citation type="submission" date="2023-03" db="EMBL/GenBank/DDBJ databases">
        <title>Host association and intracellularity evolved multiple times independently in the Rickettsiales.</title>
        <authorList>
            <person name="Castelli M."/>
            <person name="Nardi T."/>
            <person name="Gammuto L."/>
            <person name="Bellinzona G."/>
            <person name="Sabaneyeva E."/>
            <person name="Potekhin A."/>
            <person name="Serra V."/>
            <person name="Petroni G."/>
            <person name="Sassera D."/>
        </authorList>
    </citation>
    <scope>NUCLEOTIDE SEQUENCE [LARGE SCALE GENOMIC DNA]</scope>
    <source>
        <strain evidence="18 19">Sr 2-6</strain>
    </source>
</reference>
<dbReference type="PANTHER" id="PTHR10954">
    <property type="entry name" value="RIBONUCLEASE H2 SUBUNIT A"/>
    <property type="match status" value="1"/>
</dbReference>
<feature type="binding site" evidence="14 15">
    <location>
        <position position="20"/>
    </location>
    <ligand>
        <name>a divalent metal cation</name>
        <dbReference type="ChEBI" id="CHEBI:60240"/>
    </ligand>
</feature>
<dbReference type="RefSeq" id="WP_322776814.1">
    <property type="nucleotide sequence ID" value="NZ_JARJFB010000060.1"/>
</dbReference>
<dbReference type="NCBIfam" id="NF000594">
    <property type="entry name" value="PRK00015.1-1"/>
    <property type="match status" value="1"/>
</dbReference>
<evidence type="ECO:0000256" key="10">
    <source>
        <dbReference type="ARBA" id="ARBA00022723"/>
    </source>
</evidence>
<dbReference type="InterPro" id="IPR022898">
    <property type="entry name" value="RNase_HII"/>
</dbReference>
<comment type="caution">
    <text evidence="18">The sequence shown here is derived from an EMBL/GenBank/DDBJ whole genome shotgun (WGS) entry which is preliminary data.</text>
</comment>
<evidence type="ECO:0000313" key="19">
    <source>
        <dbReference type="Proteomes" id="UP001291687"/>
    </source>
</evidence>
<comment type="cofactor">
    <cofactor evidence="14 15">
        <name>Mn(2+)</name>
        <dbReference type="ChEBI" id="CHEBI:29035"/>
    </cofactor>
    <cofactor evidence="14 15">
        <name>Mg(2+)</name>
        <dbReference type="ChEBI" id="CHEBI:18420"/>
    </cofactor>
    <text evidence="14 15">Manganese or magnesium. Binds 1 divalent metal ion per monomer in the absence of substrate. May bind a second metal ion after substrate binding.</text>
</comment>
<gene>
    <name evidence="14" type="primary">rnhB</name>
    <name evidence="18" type="ORF">Megvenef_00884</name>
</gene>
<comment type="function">
    <text evidence="3 14 16">Endonuclease that specifically degrades the RNA of RNA-DNA hybrids.</text>
</comment>
<dbReference type="Proteomes" id="UP001291687">
    <property type="component" value="Unassembled WGS sequence"/>
</dbReference>
<comment type="similarity">
    <text evidence="5 14 16">Belongs to the RNase HII family.</text>
</comment>
<evidence type="ECO:0000256" key="3">
    <source>
        <dbReference type="ARBA" id="ARBA00004065"/>
    </source>
</evidence>
<evidence type="ECO:0000256" key="5">
    <source>
        <dbReference type="ARBA" id="ARBA00007383"/>
    </source>
</evidence>
<evidence type="ECO:0000256" key="11">
    <source>
        <dbReference type="ARBA" id="ARBA00022759"/>
    </source>
</evidence>
<dbReference type="EC" id="3.1.26.4" evidence="6 14"/>
<evidence type="ECO:0000256" key="8">
    <source>
        <dbReference type="ARBA" id="ARBA00022490"/>
    </source>
</evidence>
<feature type="binding site" evidence="14 15">
    <location>
        <position position="110"/>
    </location>
    <ligand>
        <name>a divalent metal cation</name>
        <dbReference type="ChEBI" id="CHEBI:60240"/>
    </ligand>
</feature>
<feature type="binding site" evidence="14 15">
    <location>
        <position position="19"/>
    </location>
    <ligand>
        <name>a divalent metal cation</name>
        <dbReference type="ChEBI" id="CHEBI:60240"/>
    </ligand>
</feature>
<keyword evidence="19" id="KW-1185">Reference proteome</keyword>
<evidence type="ECO:0000256" key="12">
    <source>
        <dbReference type="ARBA" id="ARBA00022801"/>
    </source>
</evidence>
<evidence type="ECO:0000256" key="6">
    <source>
        <dbReference type="ARBA" id="ARBA00012180"/>
    </source>
</evidence>
<evidence type="ECO:0000256" key="7">
    <source>
        <dbReference type="ARBA" id="ARBA00019179"/>
    </source>
</evidence>
<dbReference type="InterPro" id="IPR036397">
    <property type="entry name" value="RNaseH_sf"/>
</dbReference>
<dbReference type="HAMAP" id="MF_00052_B">
    <property type="entry name" value="RNase_HII_B"/>
    <property type="match status" value="1"/>
</dbReference>
<protein>
    <recommendedName>
        <fullName evidence="7 14">Ribonuclease HII</fullName>
        <shortName evidence="14">RNase HII</shortName>
        <ecNumber evidence="6 14">3.1.26.4</ecNumber>
    </recommendedName>
</protein>
<dbReference type="CDD" id="cd07182">
    <property type="entry name" value="RNase_HII_bacteria_HII_like"/>
    <property type="match status" value="1"/>
</dbReference>
<keyword evidence="10 14" id="KW-0479">Metal-binding</keyword>
<keyword evidence="11 14" id="KW-0255">Endonuclease</keyword>
<evidence type="ECO:0000313" key="18">
    <source>
        <dbReference type="EMBL" id="MEA0970915.1"/>
    </source>
</evidence>
<sequence>MPDLEIEKKFIGKTIAGVDEAGRGPLAGPVVAAAVIVDQNNIIKGIKDSKKLSKKKREDIYHHITSNYLWSVGIVGSSEIDEINILQATMKACRLAVSILEVKADIVLVDGNMKFDDQRFLSIIKGDDKSISIAASSIIAKVTRDRLMDNLSDEFPEYKWRQNSGYGTKEHMEAIIKYGQSVHHRKSFKVKGNAAGHGL</sequence>
<evidence type="ECO:0000259" key="17">
    <source>
        <dbReference type="PROSITE" id="PS51975"/>
    </source>
</evidence>
<dbReference type="InterPro" id="IPR012337">
    <property type="entry name" value="RNaseH-like_sf"/>
</dbReference>
<dbReference type="PANTHER" id="PTHR10954:SF18">
    <property type="entry name" value="RIBONUCLEASE HII"/>
    <property type="match status" value="1"/>
</dbReference>
<keyword evidence="12 14" id="KW-0378">Hydrolase</keyword>
<evidence type="ECO:0000256" key="9">
    <source>
        <dbReference type="ARBA" id="ARBA00022722"/>
    </source>
</evidence>
<evidence type="ECO:0000256" key="14">
    <source>
        <dbReference type="HAMAP-Rule" id="MF_00052"/>
    </source>
</evidence>
<comment type="catalytic activity">
    <reaction evidence="1 14 15 16">
        <text>Endonucleolytic cleavage to 5'-phosphomonoester.</text>
        <dbReference type="EC" id="3.1.26.4"/>
    </reaction>
</comment>
<name>A0ABU5NCM5_9RICK</name>
<dbReference type="Pfam" id="PF01351">
    <property type="entry name" value="RNase_HII"/>
    <property type="match status" value="1"/>
</dbReference>
<feature type="domain" description="RNase H type-2" evidence="17">
    <location>
        <begin position="13"/>
        <end position="199"/>
    </location>
</feature>
<keyword evidence="8 14" id="KW-0963">Cytoplasm</keyword>
<dbReference type="InterPro" id="IPR001352">
    <property type="entry name" value="RNase_HII/HIII"/>
</dbReference>
<comment type="subcellular location">
    <subcellularLocation>
        <location evidence="4 14">Cytoplasm</location>
    </subcellularLocation>
</comment>
<evidence type="ECO:0000256" key="1">
    <source>
        <dbReference type="ARBA" id="ARBA00000077"/>
    </source>
</evidence>
<comment type="cofactor">
    <cofactor evidence="2">
        <name>Mg(2+)</name>
        <dbReference type="ChEBI" id="CHEBI:18420"/>
    </cofactor>
</comment>